<evidence type="ECO:0000256" key="4">
    <source>
        <dbReference type="ARBA" id="ARBA00022968"/>
    </source>
</evidence>
<keyword evidence="5" id="KW-1133">Transmembrane helix</keyword>
<gene>
    <name evidence="10" type="ORF">OSB04_015827</name>
</gene>
<feature type="domain" description="Trichome birefringence-like C-terminal" evidence="8">
    <location>
        <begin position="92"/>
        <end position="354"/>
    </location>
</feature>
<organism evidence="10 11">
    <name type="scientific">Centaurea solstitialis</name>
    <name type="common">yellow star-thistle</name>
    <dbReference type="NCBI Taxonomy" id="347529"/>
    <lineage>
        <taxon>Eukaryota</taxon>
        <taxon>Viridiplantae</taxon>
        <taxon>Streptophyta</taxon>
        <taxon>Embryophyta</taxon>
        <taxon>Tracheophyta</taxon>
        <taxon>Spermatophyta</taxon>
        <taxon>Magnoliopsida</taxon>
        <taxon>eudicotyledons</taxon>
        <taxon>Gunneridae</taxon>
        <taxon>Pentapetalae</taxon>
        <taxon>asterids</taxon>
        <taxon>campanulids</taxon>
        <taxon>Asterales</taxon>
        <taxon>Asteraceae</taxon>
        <taxon>Carduoideae</taxon>
        <taxon>Cardueae</taxon>
        <taxon>Centaureinae</taxon>
        <taxon>Centaurea</taxon>
    </lineage>
</organism>
<dbReference type="AlphaFoldDB" id="A0AA38W7V8"/>
<evidence type="ECO:0000259" key="9">
    <source>
        <dbReference type="Pfam" id="PF14416"/>
    </source>
</evidence>
<evidence type="ECO:0000256" key="1">
    <source>
        <dbReference type="ARBA" id="ARBA00004167"/>
    </source>
</evidence>
<keyword evidence="11" id="KW-1185">Reference proteome</keyword>
<feature type="domain" description="Trichome birefringence-like N-terminal" evidence="9">
    <location>
        <begin position="39"/>
        <end position="91"/>
    </location>
</feature>
<dbReference type="GO" id="GO:0016020">
    <property type="term" value="C:membrane"/>
    <property type="evidence" value="ECO:0007669"/>
    <property type="project" value="UniProtKB-SubCell"/>
</dbReference>
<name>A0AA38W7V8_9ASTR</name>
<protein>
    <recommendedName>
        <fullName evidence="12">Trichome birefringence-like N-terminal domain-containing protein</fullName>
    </recommendedName>
</protein>
<dbReference type="PANTHER" id="PTHR32285:SF30">
    <property type="entry name" value="PROTEIN TRICHOME BIREFRINGENCE-LIKE 42"/>
    <property type="match status" value="1"/>
</dbReference>
<reference evidence="10" key="1">
    <citation type="submission" date="2023-03" db="EMBL/GenBank/DDBJ databases">
        <title>Chromosome-scale reference genome and RAD-based genetic map of yellow starthistle (Centaurea solstitialis) reveal putative structural variation and QTLs associated with invader traits.</title>
        <authorList>
            <person name="Reatini B."/>
            <person name="Cang F.A."/>
            <person name="Jiang Q."/>
            <person name="Mckibben M.T.W."/>
            <person name="Barker M.S."/>
            <person name="Rieseberg L.H."/>
            <person name="Dlugosch K.M."/>
        </authorList>
    </citation>
    <scope>NUCLEOTIDE SEQUENCE</scope>
    <source>
        <strain evidence="10">CAN-66</strain>
        <tissue evidence="10">Leaf</tissue>
    </source>
</reference>
<dbReference type="InterPro" id="IPR025846">
    <property type="entry name" value="TBL_N"/>
</dbReference>
<accession>A0AA38W7V8</accession>
<comment type="subcellular location">
    <subcellularLocation>
        <location evidence="1">Membrane</location>
        <topology evidence="1">Single-pass membrane protein</topology>
    </subcellularLocation>
</comment>
<evidence type="ECO:0008006" key="12">
    <source>
        <dbReference type="Google" id="ProtNLM"/>
    </source>
</evidence>
<comment type="similarity">
    <text evidence="2">Belongs to the PC-esterase family. TBL subfamily.</text>
</comment>
<evidence type="ECO:0000259" key="8">
    <source>
        <dbReference type="Pfam" id="PF13839"/>
    </source>
</evidence>
<keyword evidence="6" id="KW-0472">Membrane</keyword>
<proteinExistence type="inferred from homology"/>
<keyword evidence="3" id="KW-0812">Transmembrane</keyword>
<evidence type="ECO:0000256" key="2">
    <source>
        <dbReference type="ARBA" id="ARBA00007727"/>
    </source>
</evidence>
<evidence type="ECO:0000256" key="7">
    <source>
        <dbReference type="SAM" id="SignalP"/>
    </source>
</evidence>
<dbReference type="Pfam" id="PF14416">
    <property type="entry name" value="PMR5N"/>
    <property type="match status" value="1"/>
</dbReference>
<dbReference type="Proteomes" id="UP001172457">
    <property type="component" value="Chromosome 4"/>
</dbReference>
<dbReference type="InterPro" id="IPR029962">
    <property type="entry name" value="TBL"/>
</dbReference>
<comment type="caution">
    <text evidence="10">The sequence shown here is derived from an EMBL/GenBank/DDBJ whole genome shotgun (WGS) entry which is preliminary data.</text>
</comment>
<evidence type="ECO:0000256" key="3">
    <source>
        <dbReference type="ARBA" id="ARBA00022692"/>
    </source>
</evidence>
<evidence type="ECO:0000313" key="10">
    <source>
        <dbReference type="EMBL" id="KAJ9551782.1"/>
    </source>
</evidence>
<sequence>MLKTTLCFSLLLLLTISISQAQAQAHIHGGQYTKISSNDCDFFKGSWLIDRSYPLYDGSGCPFVNPGLNCQKNGRIDKMYLGFRWQPHRCHLARFNGEEFLRRNRGKKIMFVGDSLSSNQWQSLACMLYHTVPHSNHMFMTQGPLSNLTFPEYGVSVMYLKNGFLVDLVVEKRGKILKLDSISRSGKWAGVDILIFNSYHWWTHTGRLKTWDYYQVGEELYREMERMDAYKMALTTWAKWVDSYVDPKKTRVFFQGISAVHDLGQDWNEPTVHNCEGQTLPIRGLHFPGKRYPGEQVVKDVLSKMKNPAYLLDITLLTQLRKDGHPSKYGDEGVDCSHWCLAGVPDTWNQILYNILLKS</sequence>
<dbReference type="PANTHER" id="PTHR32285">
    <property type="entry name" value="PROTEIN TRICHOME BIREFRINGENCE-LIKE 9-RELATED"/>
    <property type="match status" value="1"/>
</dbReference>
<dbReference type="GO" id="GO:0016413">
    <property type="term" value="F:O-acetyltransferase activity"/>
    <property type="evidence" value="ECO:0007669"/>
    <property type="project" value="InterPro"/>
</dbReference>
<dbReference type="GO" id="GO:0005794">
    <property type="term" value="C:Golgi apparatus"/>
    <property type="evidence" value="ECO:0007669"/>
    <property type="project" value="TreeGrafter"/>
</dbReference>
<evidence type="ECO:0000313" key="11">
    <source>
        <dbReference type="Proteomes" id="UP001172457"/>
    </source>
</evidence>
<evidence type="ECO:0000256" key="6">
    <source>
        <dbReference type="ARBA" id="ARBA00023136"/>
    </source>
</evidence>
<dbReference type="InterPro" id="IPR026057">
    <property type="entry name" value="TBL_C"/>
</dbReference>
<dbReference type="Pfam" id="PF13839">
    <property type="entry name" value="PC-Esterase"/>
    <property type="match status" value="1"/>
</dbReference>
<feature type="chain" id="PRO_5041269724" description="Trichome birefringence-like N-terminal domain-containing protein" evidence="7">
    <location>
        <begin position="22"/>
        <end position="359"/>
    </location>
</feature>
<dbReference type="EMBL" id="JARYMX010000004">
    <property type="protein sequence ID" value="KAJ9551782.1"/>
    <property type="molecule type" value="Genomic_DNA"/>
</dbReference>
<evidence type="ECO:0000256" key="5">
    <source>
        <dbReference type="ARBA" id="ARBA00022989"/>
    </source>
</evidence>
<keyword evidence="4" id="KW-0735">Signal-anchor</keyword>
<feature type="signal peptide" evidence="7">
    <location>
        <begin position="1"/>
        <end position="21"/>
    </location>
</feature>
<keyword evidence="7" id="KW-0732">Signal</keyword>